<feature type="domain" description="PilZ" evidence="2">
    <location>
        <begin position="3"/>
        <end position="91"/>
    </location>
</feature>
<name>A0A512IX75_9HYPH</name>
<dbReference type="InterPro" id="IPR009875">
    <property type="entry name" value="PilZ_domain"/>
</dbReference>
<evidence type="ECO:0000313" key="6">
    <source>
        <dbReference type="Proteomes" id="UP001156856"/>
    </source>
</evidence>
<keyword evidence="6" id="KW-1185">Reference proteome</keyword>
<reference evidence="6" key="2">
    <citation type="journal article" date="2019" name="Int. J. Syst. Evol. Microbiol.">
        <title>The Global Catalogue of Microorganisms (GCM) 10K type strain sequencing project: providing services to taxonomists for standard genome sequencing and annotation.</title>
        <authorList>
            <consortium name="The Broad Institute Genomics Platform"/>
            <consortium name="The Broad Institute Genome Sequencing Center for Infectious Disease"/>
            <person name="Wu L."/>
            <person name="Ma J."/>
        </authorList>
    </citation>
    <scope>NUCLEOTIDE SEQUENCE [LARGE SCALE GENOMIC DNA]</scope>
    <source>
        <strain evidence="6">NBRC 107715</strain>
    </source>
</reference>
<proteinExistence type="predicted"/>
<organism evidence="3 5">
    <name type="scientific">Methylobacterium oxalidis</name>
    <dbReference type="NCBI Taxonomy" id="944322"/>
    <lineage>
        <taxon>Bacteria</taxon>
        <taxon>Pseudomonadati</taxon>
        <taxon>Pseudomonadota</taxon>
        <taxon>Alphaproteobacteria</taxon>
        <taxon>Hyphomicrobiales</taxon>
        <taxon>Methylobacteriaceae</taxon>
        <taxon>Methylobacterium</taxon>
    </lineage>
</organism>
<evidence type="ECO:0000313" key="5">
    <source>
        <dbReference type="Proteomes" id="UP000321960"/>
    </source>
</evidence>
<reference evidence="4" key="4">
    <citation type="submission" date="2023-01" db="EMBL/GenBank/DDBJ databases">
        <title>Draft genome sequence of Methylobacterium oxalidis strain NBRC 107715.</title>
        <authorList>
            <person name="Sun Q."/>
            <person name="Mori K."/>
        </authorList>
    </citation>
    <scope>NUCLEOTIDE SEQUENCE</scope>
    <source>
        <strain evidence="4">NBRC 107715</strain>
    </source>
</reference>
<dbReference type="GO" id="GO:0035438">
    <property type="term" value="F:cyclic-di-GMP binding"/>
    <property type="evidence" value="ECO:0007669"/>
    <property type="project" value="InterPro"/>
</dbReference>
<dbReference type="RefSeq" id="WP_147024008.1">
    <property type="nucleotide sequence ID" value="NZ_BJZU01000004.1"/>
</dbReference>
<dbReference type="Gene3D" id="2.40.10.220">
    <property type="entry name" value="predicted glycosyltransferase like domains"/>
    <property type="match status" value="1"/>
</dbReference>
<evidence type="ECO:0000313" key="3">
    <source>
        <dbReference type="EMBL" id="GEP02320.1"/>
    </source>
</evidence>
<comment type="caution">
    <text evidence="3">The sequence shown here is derived from an EMBL/GenBank/DDBJ whole genome shotgun (WGS) entry which is preliminary data.</text>
</comment>
<protein>
    <recommendedName>
        <fullName evidence="2">PilZ domain-containing protein</fullName>
    </recommendedName>
</protein>
<feature type="coiled-coil region" evidence="1">
    <location>
        <begin position="90"/>
        <end position="117"/>
    </location>
</feature>
<dbReference type="AlphaFoldDB" id="A0A512IX75"/>
<gene>
    <name evidence="4" type="ORF">GCM10007888_60840</name>
    <name evidence="3" type="ORF">MOX02_03580</name>
</gene>
<dbReference type="Pfam" id="PF07238">
    <property type="entry name" value="PilZ"/>
    <property type="match status" value="1"/>
</dbReference>
<evidence type="ECO:0000313" key="4">
    <source>
        <dbReference type="EMBL" id="GLS67699.1"/>
    </source>
</evidence>
<sequence length="118" mass="13633">MQERRRTPRRRSYIGATIVFNNRCSTIDCLIRDISDDGARLIFSDTVNAPEQFDLMINKMGETRRVRMAWRQADQAGVAFLRHSAADLTMLGHARRLREAEAERTALRDRVAELLGRE</sequence>
<evidence type="ECO:0000259" key="2">
    <source>
        <dbReference type="Pfam" id="PF07238"/>
    </source>
</evidence>
<reference evidence="4" key="1">
    <citation type="journal article" date="2014" name="Int. J. Syst. Evol. Microbiol.">
        <title>Complete genome of a new Firmicutes species belonging to the dominant human colonic microbiota ('Ruminococcus bicirculans') reveals two chromosomes and a selective capacity to utilize plant glucans.</title>
        <authorList>
            <consortium name="NISC Comparative Sequencing Program"/>
            <person name="Wegmann U."/>
            <person name="Louis P."/>
            <person name="Goesmann A."/>
            <person name="Henrissat B."/>
            <person name="Duncan S.H."/>
            <person name="Flint H.J."/>
        </authorList>
    </citation>
    <scope>NUCLEOTIDE SEQUENCE</scope>
    <source>
        <strain evidence="4">NBRC 107715</strain>
    </source>
</reference>
<keyword evidence="1" id="KW-0175">Coiled coil</keyword>
<evidence type="ECO:0000256" key="1">
    <source>
        <dbReference type="SAM" id="Coils"/>
    </source>
</evidence>
<dbReference type="Proteomes" id="UP000321960">
    <property type="component" value="Unassembled WGS sequence"/>
</dbReference>
<dbReference type="EMBL" id="BJZU01000004">
    <property type="protein sequence ID" value="GEP02320.1"/>
    <property type="molecule type" value="Genomic_DNA"/>
</dbReference>
<dbReference type="OrthoDB" id="8002875at2"/>
<dbReference type="EMBL" id="BSPK01000117">
    <property type="protein sequence ID" value="GLS67699.1"/>
    <property type="molecule type" value="Genomic_DNA"/>
</dbReference>
<dbReference type="Proteomes" id="UP001156856">
    <property type="component" value="Unassembled WGS sequence"/>
</dbReference>
<accession>A0A512IX75</accession>
<reference evidence="3 5" key="3">
    <citation type="submission" date="2019-07" db="EMBL/GenBank/DDBJ databases">
        <title>Whole genome shotgun sequence of Methylobacterium oxalidis NBRC 107715.</title>
        <authorList>
            <person name="Hosoyama A."/>
            <person name="Uohara A."/>
            <person name="Ohji S."/>
            <person name="Ichikawa N."/>
        </authorList>
    </citation>
    <scope>NUCLEOTIDE SEQUENCE [LARGE SCALE GENOMIC DNA]</scope>
    <source>
        <strain evidence="3 5">NBRC 107715</strain>
    </source>
</reference>
<dbReference type="SUPFAM" id="SSF141371">
    <property type="entry name" value="PilZ domain-like"/>
    <property type="match status" value="1"/>
</dbReference>